<dbReference type="Pfam" id="PF00730">
    <property type="entry name" value="HhH-GPD"/>
    <property type="match status" value="1"/>
</dbReference>
<dbReference type="CDD" id="cd00056">
    <property type="entry name" value="ENDO3c"/>
    <property type="match status" value="1"/>
</dbReference>
<dbReference type="InterPro" id="IPR011257">
    <property type="entry name" value="DNA_glycosylase"/>
</dbReference>
<gene>
    <name evidence="5" type="ORF">ACFQKE_06805</name>
</gene>
<dbReference type="PANTHER" id="PTHR43003:SF5">
    <property type="entry name" value="DNA-3-METHYLADENINE GLYCOSYLASE"/>
    <property type="match status" value="1"/>
</dbReference>
<sequence>MTRWKRVLRSDPVMADLIEAYGDRRLRPAENEFRRLVVSIVNQQLSTASAAAIRERVFDLLGEVTPATVLAADRDALRDAGLSGTKVDYLRNAAEAFQTRDLTREGLADHDDEAVIDELTTITGIGPWSAEMYCIFVLAREDVLPLGDLAIRRGLESLYGCENREAMREVAESWRPYRSYGTLYVWDYYED</sequence>
<evidence type="ECO:0000313" key="6">
    <source>
        <dbReference type="Proteomes" id="UP001596434"/>
    </source>
</evidence>
<proteinExistence type="inferred from homology"/>
<dbReference type="Gene3D" id="1.10.340.30">
    <property type="entry name" value="Hypothetical protein, domain 2"/>
    <property type="match status" value="1"/>
</dbReference>
<dbReference type="InterPro" id="IPR051912">
    <property type="entry name" value="Alkylbase_DNA_Glycosylase/TA"/>
</dbReference>
<protein>
    <submittedName>
        <fullName evidence="5">DNA-3-methyladenine glycosylase family protein</fullName>
    </submittedName>
</protein>
<dbReference type="InterPro" id="IPR003265">
    <property type="entry name" value="HhH-GPD_domain"/>
</dbReference>
<comment type="caution">
    <text evidence="5">The sequence shown here is derived from an EMBL/GenBank/DDBJ whole genome shotgun (WGS) entry which is preliminary data.</text>
</comment>
<dbReference type="GeneID" id="96953344"/>
<evidence type="ECO:0000313" key="5">
    <source>
        <dbReference type="EMBL" id="MFC7255003.1"/>
    </source>
</evidence>
<dbReference type="PANTHER" id="PTHR43003">
    <property type="entry name" value="DNA-3-METHYLADENINE GLYCOSYLASE"/>
    <property type="match status" value="1"/>
</dbReference>
<evidence type="ECO:0000256" key="2">
    <source>
        <dbReference type="ARBA" id="ARBA00022763"/>
    </source>
</evidence>
<dbReference type="SMART" id="SM00478">
    <property type="entry name" value="ENDO3c"/>
    <property type="match status" value="1"/>
</dbReference>
<dbReference type="Proteomes" id="UP001596434">
    <property type="component" value="Unassembled WGS sequence"/>
</dbReference>
<keyword evidence="3" id="KW-0234">DNA repair</keyword>
<dbReference type="AlphaFoldDB" id="A0ABD5ZY68"/>
<dbReference type="EMBL" id="JBHTAT010000001">
    <property type="protein sequence ID" value="MFC7255003.1"/>
    <property type="molecule type" value="Genomic_DNA"/>
</dbReference>
<keyword evidence="6" id="KW-1185">Reference proteome</keyword>
<dbReference type="FunFam" id="1.10.340.30:FF:000004">
    <property type="entry name" value="DNA-3-methyladenine glycosylase II"/>
    <property type="match status" value="1"/>
</dbReference>
<dbReference type="RefSeq" id="WP_379703210.1">
    <property type="nucleotide sequence ID" value="NZ_JBHTAT010000001.1"/>
</dbReference>
<evidence type="ECO:0000256" key="3">
    <source>
        <dbReference type="ARBA" id="ARBA00023204"/>
    </source>
</evidence>
<keyword evidence="2" id="KW-0227">DNA damage</keyword>
<dbReference type="Gene3D" id="1.10.1670.40">
    <property type="match status" value="1"/>
</dbReference>
<dbReference type="SUPFAM" id="SSF48150">
    <property type="entry name" value="DNA-glycosylase"/>
    <property type="match status" value="1"/>
</dbReference>
<reference evidence="5 6" key="1">
    <citation type="journal article" date="2019" name="Int. J. Syst. Evol. Microbiol.">
        <title>The Global Catalogue of Microorganisms (GCM) 10K type strain sequencing project: providing services to taxonomists for standard genome sequencing and annotation.</title>
        <authorList>
            <consortium name="The Broad Institute Genomics Platform"/>
            <consortium name="The Broad Institute Genome Sequencing Center for Infectious Disease"/>
            <person name="Wu L."/>
            <person name="Ma J."/>
        </authorList>
    </citation>
    <scope>NUCLEOTIDE SEQUENCE [LARGE SCALE GENOMIC DNA]</scope>
    <source>
        <strain evidence="5 6">GX21</strain>
    </source>
</reference>
<name>A0ABD5ZY68_9EURY</name>
<accession>A0ABD5ZY68</accession>
<dbReference type="GO" id="GO:0006281">
    <property type="term" value="P:DNA repair"/>
    <property type="evidence" value="ECO:0007669"/>
    <property type="project" value="UniProtKB-KW"/>
</dbReference>
<evidence type="ECO:0000259" key="4">
    <source>
        <dbReference type="SMART" id="SM00478"/>
    </source>
</evidence>
<feature type="domain" description="HhH-GPD" evidence="4">
    <location>
        <begin position="41"/>
        <end position="190"/>
    </location>
</feature>
<comment type="similarity">
    <text evidence="1">Belongs to the alkylbase DNA glycosidase AlkA family.</text>
</comment>
<organism evidence="5 6">
    <name type="scientific">Haloplanus litoreus</name>
    <dbReference type="NCBI Taxonomy" id="767515"/>
    <lineage>
        <taxon>Archaea</taxon>
        <taxon>Methanobacteriati</taxon>
        <taxon>Methanobacteriota</taxon>
        <taxon>Stenosarchaea group</taxon>
        <taxon>Halobacteria</taxon>
        <taxon>Halobacteriales</taxon>
        <taxon>Haloferacaceae</taxon>
        <taxon>Haloplanus</taxon>
    </lineage>
</organism>
<evidence type="ECO:0000256" key="1">
    <source>
        <dbReference type="ARBA" id="ARBA00010817"/>
    </source>
</evidence>